<dbReference type="SUPFAM" id="SSF51905">
    <property type="entry name" value="FAD/NAD(P)-binding domain"/>
    <property type="match status" value="1"/>
</dbReference>
<keyword evidence="6" id="KW-1185">Reference proteome</keyword>
<evidence type="ECO:0000313" key="6">
    <source>
        <dbReference type="Proteomes" id="UP001197974"/>
    </source>
</evidence>
<evidence type="ECO:0000256" key="1">
    <source>
        <dbReference type="ARBA" id="ARBA00004948"/>
    </source>
</evidence>
<dbReference type="EMBL" id="CP129013">
    <property type="protein sequence ID" value="WLR42959.1"/>
    <property type="molecule type" value="Genomic_DNA"/>
</dbReference>
<dbReference type="InterPro" id="IPR036188">
    <property type="entry name" value="FAD/NAD-bd_sf"/>
</dbReference>
<dbReference type="Gene3D" id="3.30.9.10">
    <property type="entry name" value="D-Amino Acid Oxidase, subunit A, domain 2"/>
    <property type="match status" value="1"/>
</dbReference>
<dbReference type="InterPro" id="IPR022998">
    <property type="entry name" value="ThiamineP_synth_TenI"/>
</dbReference>
<evidence type="ECO:0000313" key="5">
    <source>
        <dbReference type="EMBL" id="WLR42959.1"/>
    </source>
</evidence>
<reference evidence="5 6" key="1">
    <citation type="submission" date="2023-06" db="EMBL/GenBank/DDBJ databases">
        <title>Five Gram-positive bacteria isolated from mangrove sediments in Shenzhen, Guangdong, China.</title>
        <authorList>
            <person name="Yu S."/>
            <person name="Zheng W."/>
            <person name="Huang Y."/>
        </authorList>
    </citation>
    <scope>NUCLEOTIDE SEQUENCE [LARGE SCALE GENOMIC DNA]</scope>
    <source>
        <strain evidence="5 6">SaN35-3</strain>
    </source>
</reference>
<dbReference type="Proteomes" id="UP001197974">
    <property type="component" value="Chromosome"/>
</dbReference>
<dbReference type="InterPro" id="IPR036206">
    <property type="entry name" value="ThiamineP_synth_sf"/>
</dbReference>
<feature type="domain" description="FAD dependent oxidoreductase" evidence="3">
    <location>
        <begin position="203"/>
        <end position="306"/>
    </location>
</feature>
<dbReference type="PANTHER" id="PTHR20857:SF22">
    <property type="entry name" value="THIAZOLE TAUTOMERASE"/>
    <property type="match status" value="1"/>
</dbReference>
<dbReference type="Pfam" id="PF01266">
    <property type="entry name" value="DAO"/>
    <property type="match status" value="1"/>
</dbReference>
<evidence type="ECO:0000259" key="3">
    <source>
        <dbReference type="Pfam" id="PF01266"/>
    </source>
</evidence>
<dbReference type="PANTHER" id="PTHR20857">
    <property type="entry name" value="THIAMINE-PHOSPHATE PYROPHOSPHORYLASE"/>
    <property type="match status" value="1"/>
</dbReference>
<organism evidence="5 6">
    <name type="scientific">Bacillus carboniphilus</name>
    <dbReference type="NCBI Taxonomy" id="86663"/>
    <lineage>
        <taxon>Bacteria</taxon>
        <taxon>Bacillati</taxon>
        <taxon>Bacillota</taxon>
        <taxon>Bacilli</taxon>
        <taxon>Bacillales</taxon>
        <taxon>Bacillaceae</taxon>
        <taxon>Bacillus</taxon>
    </lineage>
</organism>
<protein>
    <submittedName>
        <fullName evidence="5">FAD-dependent oxidoreductase</fullName>
    </submittedName>
</protein>
<proteinExistence type="predicted"/>
<accession>A0ABY9JVZ1</accession>
<dbReference type="InterPro" id="IPR013785">
    <property type="entry name" value="Aldolase_TIM"/>
</dbReference>
<dbReference type="SUPFAM" id="SSF51391">
    <property type="entry name" value="Thiamin phosphate synthase"/>
    <property type="match status" value="1"/>
</dbReference>
<dbReference type="RefSeq" id="WP_306019837.1">
    <property type="nucleotide sequence ID" value="NZ_CP129013.1"/>
</dbReference>
<dbReference type="Gene3D" id="3.20.20.70">
    <property type="entry name" value="Aldolase class I"/>
    <property type="match status" value="1"/>
</dbReference>
<keyword evidence="2" id="KW-0784">Thiamine biosynthesis</keyword>
<sequence length="313" mass="34995">MLIHAITDDRLPVSQLAKKIEDISQKVDGIQIREKKKSDQQWRTLLNMLLERGVQKEKLIINHRLNIAMEFGINQIHLPINSYQVEEAKKINPNFTIGVSVHSKEEARNRLNEKIDYLYYGNVFKTSCKPGKKGKGNQSLEEIVQISTVPIFAIGGIDHQSIPKINQKKVAGVAVRSFIFSSIDPVSAILLLKGRGGTSLNFDLGVIGGGIIGQSIAYQLAKEGLKVVVFDNGQLQSQATNAAAGMLGVHTENEEQDLFYDFCRESRDLLPLLSEELYEETGIDIEHVQTGMYRLSLQEQERDSFKGLGARVF</sequence>
<evidence type="ECO:0000256" key="2">
    <source>
        <dbReference type="ARBA" id="ARBA00022977"/>
    </source>
</evidence>
<dbReference type="Pfam" id="PF02581">
    <property type="entry name" value="TMP-TENI"/>
    <property type="match status" value="1"/>
</dbReference>
<comment type="pathway">
    <text evidence="1">Cofactor biosynthesis; thiamine diphosphate biosynthesis.</text>
</comment>
<gene>
    <name evidence="5" type="ORF">LC087_01685</name>
</gene>
<evidence type="ECO:0000259" key="4">
    <source>
        <dbReference type="Pfam" id="PF02581"/>
    </source>
</evidence>
<dbReference type="Gene3D" id="3.50.50.60">
    <property type="entry name" value="FAD/NAD(P)-binding domain"/>
    <property type="match status" value="1"/>
</dbReference>
<name>A0ABY9JVZ1_9BACI</name>
<dbReference type="InterPro" id="IPR006076">
    <property type="entry name" value="FAD-dep_OxRdtase"/>
</dbReference>
<dbReference type="CDD" id="cd00564">
    <property type="entry name" value="TMP_TenI"/>
    <property type="match status" value="1"/>
</dbReference>
<feature type="domain" description="Thiamine phosphate synthase/TenI" evidence="4">
    <location>
        <begin position="4"/>
        <end position="178"/>
    </location>
</feature>